<proteinExistence type="inferred from homology"/>
<dbReference type="EC" id="2.4.1.17" evidence="3"/>
<gene>
    <name evidence="11" type="ORF">N300_02842</name>
</gene>
<keyword evidence="9" id="KW-0325">Glycoprotein</keyword>
<name>A0A091I2W0_CALAN</name>
<evidence type="ECO:0000256" key="5">
    <source>
        <dbReference type="ARBA" id="ARBA00022679"/>
    </source>
</evidence>
<evidence type="ECO:0000256" key="10">
    <source>
        <dbReference type="SAM" id="Phobius"/>
    </source>
</evidence>
<evidence type="ECO:0000256" key="2">
    <source>
        <dbReference type="ARBA" id="ARBA00009995"/>
    </source>
</evidence>
<evidence type="ECO:0000256" key="3">
    <source>
        <dbReference type="ARBA" id="ARBA00012544"/>
    </source>
</evidence>
<reference evidence="11 12" key="1">
    <citation type="submission" date="2014-04" db="EMBL/GenBank/DDBJ databases">
        <title>Genome evolution of avian class.</title>
        <authorList>
            <person name="Zhang G."/>
            <person name="Li C."/>
        </authorList>
    </citation>
    <scope>NUCLEOTIDE SEQUENCE [LARGE SCALE GENOMIC DNA]</scope>
    <source>
        <strain evidence="11">BGI_N300</strain>
    </source>
</reference>
<evidence type="ECO:0000313" key="11">
    <source>
        <dbReference type="EMBL" id="KFP01788.1"/>
    </source>
</evidence>
<dbReference type="PANTHER" id="PTHR48043">
    <property type="entry name" value="EG:EG0003.4 PROTEIN-RELATED"/>
    <property type="match status" value="1"/>
</dbReference>
<dbReference type="AlphaFoldDB" id="A0A091I2W0"/>
<dbReference type="EMBL" id="KL218047">
    <property type="protein sequence ID" value="KFP01788.1"/>
    <property type="molecule type" value="Genomic_DNA"/>
</dbReference>
<feature type="non-terminal residue" evidence="11">
    <location>
        <position position="498"/>
    </location>
</feature>
<dbReference type="FunFam" id="3.40.50.2000:FF:000066">
    <property type="entry name" value="UDP-glucuronosyltransferase 1-1"/>
    <property type="match status" value="1"/>
</dbReference>
<dbReference type="CDD" id="cd03784">
    <property type="entry name" value="GT1_Gtf-like"/>
    <property type="match status" value="1"/>
</dbReference>
<dbReference type="Gene3D" id="3.40.50.2000">
    <property type="entry name" value="Glycogen Phosphorylase B"/>
    <property type="match status" value="2"/>
</dbReference>
<dbReference type="PANTHER" id="PTHR48043:SF161">
    <property type="entry name" value="UDP GLUCURONOSYLTRANSFERASE FAMILY 1 MEMBER A1"/>
    <property type="match status" value="1"/>
</dbReference>
<dbReference type="InterPro" id="IPR002213">
    <property type="entry name" value="UDP_glucos_trans"/>
</dbReference>
<keyword evidence="10" id="KW-0472">Membrane</keyword>
<dbReference type="InterPro" id="IPR050271">
    <property type="entry name" value="UDP-glycosyltransferase"/>
</dbReference>
<evidence type="ECO:0000256" key="4">
    <source>
        <dbReference type="ARBA" id="ARBA00022676"/>
    </source>
</evidence>
<accession>A0A091I2W0</accession>
<evidence type="ECO:0000256" key="8">
    <source>
        <dbReference type="ARBA" id="ARBA00022989"/>
    </source>
</evidence>
<evidence type="ECO:0000256" key="7">
    <source>
        <dbReference type="ARBA" id="ARBA00022729"/>
    </source>
</evidence>
<keyword evidence="5 11" id="KW-0808">Transferase</keyword>
<dbReference type="Pfam" id="PF00201">
    <property type="entry name" value="UDPGT"/>
    <property type="match status" value="2"/>
</dbReference>
<feature type="non-terminal residue" evidence="11">
    <location>
        <position position="1"/>
    </location>
</feature>
<sequence length="498" mass="57175">LLLFLSFWNLAEGGKLLVVPQDGSHWLSMRMVLEKLWERGHEIVAVIPEATLLMKTSQSFTIKTYPVPYTQEFVDKFYHSIGEKCLENPFFLEKITFLLNNISEVTNMFSSSCRHLLYNEELMKYLQDSKFDAIMMDPVLPCGPIVAEYLSLPSVYFLRGLPCTLDYKATQCPSPFSYVPRTFVSSSDHMTFVERVKNVLVGISEQLLCYLFYLKYENLASEFLHREVTVLELFSKASIWLMRYNFVFEYPRPVMPNMIYIGGINCEQKNPLSKTNLSTSNKFTLQPKGLDLYLPVPFLCEVFFFLGMCYCDLTNQKAKQVCLSSTAHPKTRAFITHGGSHGVYEGICNAVPMVLMPLFGDQMDNAKRVESRGAGLTLNILEMTSKDLSTALKAVINDKKYKENIQRLSDLHLDRPIHPLDLSVYWVEFVMRHKGAPHLRPAAHDLNWIQYHSLDVIAFLLAVVLLFLFISLKCCLFCCRRCCSKKGRTRKANKPKSH</sequence>
<evidence type="ECO:0000256" key="1">
    <source>
        <dbReference type="ARBA" id="ARBA00004167"/>
    </source>
</evidence>
<comment type="similarity">
    <text evidence="2">Belongs to the UDP-glycosyltransferase family.</text>
</comment>
<dbReference type="Proteomes" id="UP000054308">
    <property type="component" value="Unassembled WGS sequence"/>
</dbReference>
<evidence type="ECO:0000313" key="12">
    <source>
        <dbReference type="Proteomes" id="UP000054308"/>
    </source>
</evidence>
<dbReference type="GO" id="GO:0015020">
    <property type="term" value="F:glucuronosyltransferase activity"/>
    <property type="evidence" value="ECO:0007669"/>
    <property type="project" value="UniProtKB-EC"/>
</dbReference>
<dbReference type="SUPFAM" id="SSF53756">
    <property type="entry name" value="UDP-Glycosyltransferase/glycogen phosphorylase"/>
    <property type="match status" value="1"/>
</dbReference>
<comment type="subcellular location">
    <subcellularLocation>
        <location evidence="1">Membrane</location>
        <topology evidence="1">Single-pass membrane protein</topology>
    </subcellularLocation>
</comment>
<dbReference type="STRING" id="9244.A0A091I2W0"/>
<protein>
    <recommendedName>
        <fullName evidence="3">glucuronosyltransferase</fullName>
        <ecNumber evidence="3">2.4.1.17</ecNumber>
    </recommendedName>
</protein>
<organism evidence="11 12">
    <name type="scientific">Calypte anna</name>
    <name type="common">Anna's hummingbird</name>
    <name type="synonym">Archilochus anna</name>
    <dbReference type="NCBI Taxonomy" id="9244"/>
    <lineage>
        <taxon>Eukaryota</taxon>
        <taxon>Metazoa</taxon>
        <taxon>Chordata</taxon>
        <taxon>Craniata</taxon>
        <taxon>Vertebrata</taxon>
        <taxon>Euteleostomi</taxon>
        <taxon>Archelosauria</taxon>
        <taxon>Archosauria</taxon>
        <taxon>Dinosauria</taxon>
        <taxon>Saurischia</taxon>
        <taxon>Theropoda</taxon>
        <taxon>Coelurosauria</taxon>
        <taxon>Aves</taxon>
        <taxon>Neognathae</taxon>
        <taxon>Neoaves</taxon>
        <taxon>Strisores</taxon>
        <taxon>Apodiformes</taxon>
        <taxon>Trochilidae</taxon>
        <taxon>Calypte</taxon>
    </lineage>
</organism>
<feature type="transmembrane region" description="Helical" evidence="10">
    <location>
        <begin position="456"/>
        <end position="479"/>
    </location>
</feature>
<keyword evidence="4" id="KW-0328">Glycosyltransferase</keyword>
<evidence type="ECO:0000256" key="6">
    <source>
        <dbReference type="ARBA" id="ARBA00022692"/>
    </source>
</evidence>
<keyword evidence="7" id="KW-0732">Signal</keyword>
<keyword evidence="6 10" id="KW-0812">Transmembrane</keyword>
<evidence type="ECO:0000256" key="9">
    <source>
        <dbReference type="ARBA" id="ARBA00023180"/>
    </source>
</evidence>
<dbReference type="GO" id="GO:0016020">
    <property type="term" value="C:membrane"/>
    <property type="evidence" value="ECO:0007669"/>
    <property type="project" value="UniProtKB-SubCell"/>
</dbReference>
<keyword evidence="8 10" id="KW-1133">Transmembrane helix</keyword>
<keyword evidence="12" id="KW-1185">Reference proteome</keyword>